<dbReference type="GO" id="GO:0008270">
    <property type="term" value="F:zinc ion binding"/>
    <property type="evidence" value="ECO:0007669"/>
    <property type="project" value="UniProtKB-KW"/>
</dbReference>
<dbReference type="PROSITE" id="PS50016">
    <property type="entry name" value="ZF_PHD_2"/>
    <property type="match status" value="1"/>
</dbReference>
<dbReference type="EMBL" id="SKBQ01000106">
    <property type="protein sequence ID" value="TPX18875.1"/>
    <property type="molecule type" value="Genomic_DNA"/>
</dbReference>
<dbReference type="GO" id="GO:0005634">
    <property type="term" value="C:nucleus"/>
    <property type="evidence" value="ECO:0007669"/>
    <property type="project" value="UniProtKB-SubCell"/>
</dbReference>
<feature type="compositionally biased region" description="Acidic residues" evidence="15">
    <location>
        <begin position="170"/>
        <end position="184"/>
    </location>
</feature>
<keyword evidence="7" id="KW-0862">Zinc</keyword>
<dbReference type="Proteomes" id="UP000319257">
    <property type="component" value="Unassembled WGS sequence"/>
</dbReference>
<accession>A0A507B6U4</accession>
<keyword evidence="8" id="KW-0156">Chromatin regulator</keyword>
<evidence type="ECO:0000256" key="13">
    <source>
        <dbReference type="PROSITE-ProRule" id="PRU00146"/>
    </source>
</evidence>
<dbReference type="PANTHER" id="PTHR10615">
    <property type="entry name" value="HISTONE ACETYLTRANSFERASE"/>
    <property type="match status" value="1"/>
</dbReference>
<name>A0A507B6U4_9PEZI</name>
<dbReference type="InterPro" id="IPR019787">
    <property type="entry name" value="Znf_PHD-finger"/>
</dbReference>
<feature type="compositionally biased region" description="Acidic residues" evidence="15">
    <location>
        <begin position="384"/>
        <end position="395"/>
    </location>
</feature>
<evidence type="ECO:0000256" key="11">
    <source>
        <dbReference type="ARBA" id="ARBA00045805"/>
    </source>
</evidence>
<dbReference type="InterPro" id="IPR013083">
    <property type="entry name" value="Znf_RING/FYVE/PHD"/>
</dbReference>
<proteinExistence type="inferred from homology"/>
<feature type="compositionally biased region" description="Low complexity" evidence="15">
    <location>
        <begin position="457"/>
        <end position="470"/>
    </location>
</feature>
<comment type="function">
    <text evidence="11">Catalytic component of the NuA4 histone acetyltransferase (HAT) complex which is involved in epigenetic transcriptional activation of selected genes principally by acetylation of nucleosomal histones H4, H3, H2B, H2A and H2A variant H2A.Z. Acetylates histone H4 to form H4K5ac, H4K8ac, H4K12ac and H4K16ac, histone H3 to form H3K14ac, and histone H2A to form H2AK4ac and H2AK7ac. The NuA4 complex is involved in the DNA damage response and is required for chromosome segregation. The NuA4 complex plays a direct role in repair of DNA double-strand breaks (DSBs) through homologous recombination. Recruitment to promoters depends on H3K4me. Also acetylates non-histone proteins. In addition to protein acetyltransferase, can use different acyl-CoA substrates, such as 2-hydroxyisobutanoyl-CoA (2-hydroxyisobutyryl-CoA) or (2E)-butenoyl-CoA (crotonyl-CoA), and is able to mediate protein 2-hydroxyisobutyrylation and crotonylation, respectively.</text>
</comment>
<comment type="catalytic activity">
    <reaction evidence="14">
        <text>L-lysyl-[protein] + acetyl-CoA = N(6)-acetyl-L-lysyl-[protein] + CoA + H(+)</text>
        <dbReference type="Rhea" id="RHEA:45948"/>
        <dbReference type="Rhea" id="RHEA-COMP:9752"/>
        <dbReference type="Rhea" id="RHEA-COMP:10731"/>
        <dbReference type="ChEBI" id="CHEBI:15378"/>
        <dbReference type="ChEBI" id="CHEBI:29969"/>
        <dbReference type="ChEBI" id="CHEBI:57287"/>
        <dbReference type="ChEBI" id="CHEBI:57288"/>
        <dbReference type="ChEBI" id="CHEBI:61930"/>
        <dbReference type="EC" id="2.3.1.48"/>
    </reaction>
</comment>
<keyword evidence="4" id="KW-0808">Transferase</keyword>
<dbReference type="PANTHER" id="PTHR10615:SF161">
    <property type="entry name" value="HISTONE ACETYLTRANSFERASE KAT7"/>
    <property type="match status" value="1"/>
</dbReference>
<dbReference type="SUPFAM" id="SSF57903">
    <property type="entry name" value="FYVE/PHD zinc finger"/>
    <property type="match status" value="1"/>
</dbReference>
<feature type="compositionally biased region" description="Low complexity" evidence="15">
    <location>
        <begin position="185"/>
        <end position="197"/>
    </location>
</feature>
<evidence type="ECO:0000256" key="15">
    <source>
        <dbReference type="SAM" id="MobiDB-lite"/>
    </source>
</evidence>
<keyword evidence="9" id="KW-0007">Acetylation</keyword>
<feature type="compositionally biased region" description="Basic and acidic residues" evidence="15">
    <location>
        <begin position="1085"/>
        <end position="1095"/>
    </location>
</feature>
<dbReference type="Pfam" id="PF17772">
    <property type="entry name" value="zf-MYST"/>
    <property type="match status" value="1"/>
</dbReference>
<keyword evidence="6 13" id="KW-0863">Zinc-finger</keyword>
<dbReference type="Gene3D" id="3.40.630.30">
    <property type="match status" value="1"/>
</dbReference>
<dbReference type="OrthoDB" id="787137at2759"/>
<dbReference type="GO" id="GO:0031507">
    <property type="term" value="P:heterochromatin formation"/>
    <property type="evidence" value="ECO:0007669"/>
    <property type="project" value="UniProtKB-ARBA"/>
</dbReference>
<dbReference type="SUPFAM" id="SSF55729">
    <property type="entry name" value="Acyl-CoA N-acyltransferases (Nat)"/>
    <property type="match status" value="1"/>
</dbReference>
<feature type="compositionally biased region" description="Acidic residues" evidence="15">
    <location>
        <begin position="57"/>
        <end position="77"/>
    </location>
</feature>
<feature type="region of interest" description="Disordered" evidence="15">
    <location>
        <begin position="867"/>
        <end position="897"/>
    </location>
</feature>
<dbReference type="Pfam" id="PF16866">
    <property type="entry name" value="PHD_4"/>
    <property type="match status" value="1"/>
</dbReference>
<dbReference type="GO" id="GO:0004402">
    <property type="term" value="F:histone acetyltransferase activity"/>
    <property type="evidence" value="ECO:0007669"/>
    <property type="project" value="InterPro"/>
</dbReference>
<dbReference type="STRING" id="1093900.A0A507B6U4"/>
<comment type="subcellular location">
    <subcellularLocation>
        <location evidence="1 14">Nucleus</location>
    </subcellularLocation>
</comment>
<evidence type="ECO:0000256" key="7">
    <source>
        <dbReference type="ARBA" id="ARBA00022833"/>
    </source>
</evidence>
<dbReference type="EC" id="2.3.1.48" evidence="3 14"/>
<dbReference type="FunFam" id="3.30.60.60:FF:000001">
    <property type="entry name" value="Histone acetyltransferase"/>
    <property type="match status" value="1"/>
</dbReference>
<feature type="domain" description="MYST-type HAT" evidence="17">
    <location>
        <begin position="564"/>
        <end position="845"/>
    </location>
</feature>
<evidence type="ECO:0000256" key="14">
    <source>
        <dbReference type="RuleBase" id="RU361211"/>
    </source>
</evidence>
<feature type="compositionally biased region" description="Polar residues" evidence="15">
    <location>
        <begin position="408"/>
        <end position="420"/>
    </location>
</feature>
<feature type="region of interest" description="Disordered" evidence="15">
    <location>
        <begin position="288"/>
        <end position="472"/>
    </location>
</feature>
<dbReference type="SMART" id="SM00249">
    <property type="entry name" value="PHD"/>
    <property type="match status" value="1"/>
</dbReference>
<dbReference type="InterPro" id="IPR036388">
    <property type="entry name" value="WH-like_DNA-bd_sf"/>
</dbReference>
<evidence type="ECO:0000256" key="4">
    <source>
        <dbReference type="ARBA" id="ARBA00022679"/>
    </source>
</evidence>
<evidence type="ECO:0000256" key="8">
    <source>
        <dbReference type="ARBA" id="ARBA00022853"/>
    </source>
</evidence>
<dbReference type="GO" id="GO:0006357">
    <property type="term" value="P:regulation of transcription by RNA polymerase II"/>
    <property type="evidence" value="ECO:0007669"/>
    <property type="project" value="TreeGrafter"/>
</dbReference>
<feature type="compositionally biased region" description="Polar residues" evidence="15">
    <location>
        <begin position="911"/>
        <end position="925"/>
    </location>
</feature>
<evidence type="ECO:0000259" key="17">
    <source>
        <dbReference type="PROSITE" id="PS51726"/>
    </source>
</evidence>
<dbReference type="GO" id="GO:0003682">
    <property type="term" value="F:chromatin binding"/>
    <property type="evidence" value="ECO:0007669"/>
    <property type="project" value="TreeGrafter"/>
</dbReference>
<feature type="compositionally biased region" description="Low complexity" evidence="15">
    <location>
        <begin position="1024"/>
        <end position="1033"/>
    </location>
</feature>
<comment type="caution">
    <text evidence="18">The sequence shown here is derived from an EMBL/GenBank/DDBJ whole genome shotgun (WGS) entry which is preliminary data.</text>
</comment>
<feature type="compositionally biased region" description="Acidic residues" evidence="15">
    <location>
        <begin position="198"/>
        <end position="223"/>
    </location>
</feature>
<dbReference type="Pfam" id="PF01853">
    <property type="entry name" value="MOZ_SAS"/>
    <property type="match status" value="1"/>
</dbReference>
<evidence type="ECO:0000256" key="5">
    <source>
        <dbReference type="ARBA" id="ARBA00022723"/>
    </source>
</evidence>
<dbReference type="InterPro" id="IPR001965">
    <property type="entry name" value="Znf_PHD"/>
</dbReference>
<feature type="active site" description="Proton donor/acceptor" evidence="12">
    <location>
        <position position="740"/>
    </location>
</feature>
<feature type="domain" description="PHD-type" evidence="16">
    <location>
        <begin position="226"/>
        <end position="285"/>
    </location>
</feature>
<dbReference type="FunFam" id="3.40.630.30:FF:000001">
    <property type="entry name" value="Histone acetyltransferase"/>
    <property type="match status" value="1"/>
</dbReference>
<comment type="similarity">
    <text evidence="2 14">Belongs to the MYST (SAS/MOZ) family.</text>
</comment>
<dbReference type="InterPro" id="IPR050603">
    <property type="entry name" value="MYST_HAT"/>
</dbReference>
<dbReference type="InterPro" id="IPR002717">
    <property type="entry name" value="HAT_MYST-type"/>
</dbReference>
<keyword evidence="19" id="KW-1185">Reference proteome</keyword>
<dbReference type="GO" id="GO:1990467">
    <property type="term" value="C:NuA3a histone acetyltransferase complex"/>
    <property type="evidence" value="ECO:0007669"/>
    <property type="project" value="TreeGrafter"/>
</dbReference>
<dbReference type="GeneID" id="41978874"/>
<evidence type="ECO:0000313" key="19">
    <source>
        <dbReference type="Proteomes" id="UP000319257"/>
    </source>
</evidence>
<evidence type="ECO:0000313" key="18">
    <source>
        <dbReference type="EMBL" id="TPX18875.1"/>
    </source>
</evidence>
<dbReference type="PROSITE" id="PS51726">
    <property type="entry name" value="MYST_HAT"/>
    <property type="match status" value="1"/>
</dbReference>
<protein>
    <recommendedName>
        <fullName evidence="3 14">Histone acetyltransferase</fullName>
        <ecNumber evidence="3 14">2.3.1.48</ecNumber>
    </recommendedName>
</protein>
<evidence type="ECO:0000259" key="16">
    <source>
        <dbReference type="PROSITE" id="PS50016"/>
    </source>
</evidence>
<dbReference type="InterPro" id="IPR011011">
    <property type="entry name" value="Znf_FYVE_PHD"/>
</dbReference>
<feature type="compositionally biased region" description="Polar residues" evidence="15">
    <location>
        <begin position="80"/>
        <end position="94"/>
    </location>
</feature>
<dbReference type="InterPro" id="IPR040706">
    <property type="entry name" value="Zf-MYST"/>
</dbReference>
<evidence type="ECO:0000256" key="1">
    <source>
        <dbReference type="ARBA" id="ARBA00004123"/>
    </source>
</evidence>
<sequence>MAEMASAQLMEEELQHSVMVSEEDGDFEVDGAAGSTATDKADTVASSTEINVRGDDDGPEDQDMDGEGASEDLEEEGSGANLQESSQNGSAQESQDMEIEDGAEDEDAEGEDDDGAYEQDAEGEEDEEDMTVQPAISHGNALETPDDADQDAEGDEDDEGVGAVKIRPGEDDEEEEEEDEDEGSEASAGSEADAQSASDEESEGEEAWEDNAENEEDDEEEENVNSNVCMFCKQDEENDPSEEFETFLACKGCGENAHQQCARENDAIDQRNGPEKWKCPECYDAEREDALLEEGEGEDAEGEEQEGEGDENTSPSSRISNGRLGRELLPAPKPKPDSHSVFNQLVLDEDPMDGSRVLRKRKTSSAEVDEEVMSLRKRRKDTGDEMSVDGETDGEETPRPRSSRSLRQKATNTPSSASITKKTRNSLVVKATLNAAELKKITSQKPKGALKPANKASTSRSSRPGTSRSSVHVGVPLTAPFVSTNFTQPFYSFFDKDTDELKGKPYGGILTEAEADTSKTLPTSEDRRRFDEAKQKAEEEWRERLLRMQEENELPVKKAKKASGPASQIECIEFGGWEIDTWYAAPYPEEYSRNRVLYICEFCLKYMNSDYVAWRHKLKCPAKHPPGDEIYRHGSVSVFEVDGRKNPVYCQNLCLLAKLFLGSKTLYYDVEPFLFYVLCEFDDLGYHFVGYFSKEKRASSQNNVSCILTLPIHQRKGYGNLLIDFSYLLTRVEQKTGSPEKPLSDMGLVSYRNYWRLVLSRYLLKHVPEDRFEPKGLSIKQISDDTGLTPDDVISALEGLRCLVRDPPTGVYAFRVDLAYCQEYVAKWEAKKYVTLNPAALTWTPYVMGRNNVANFELGPALTAMASAGDEEEPKPTNGETSAAHKAVNGDGPAPGEVVKAEVDVDANVMESTEPNETSADTNGLVNGEGQAKPDGEQEQNHNAAGAGSVERSHSSAISKKAEDEDWTSAYKAIPPTRFVVYPPLNARRVDRPRPTLGSVATPVVRTMSASRPRPRRSIGGGSARRASASKPKSSSKRKTGGTGRGPGRWPKGTKKSDYGGADSGPGMPPGWLESRKQAQAQAQLKRDEKKAEREDQAEDTVQVQTITTANAVNGSLHSAEGGGDVVMADGDGDDE</sequence>
<dbReference type="Gene3D" id="1.10.10.10">
    <property type="entry name" value="Winged helix-like DNA-binding domain superfamily/Winged helix DNA-binding domain"/>
    <property type="match status" value="1"/>
</dbReference>
<reference evidence="18 19" key="1">
    <citation type="submission" date="2019-06" db="EMBL/GenBank/DDBJ databases">
        <title>Draft genome sequence of the filamentous fungus Phialemoniopsis curvata isolated from diesel fuel.</title>
        <authorList>
            <person name="Varaljay V.A."/>
            <person name="Lyon W.J."/>
            <person name="Crouch A.L."/>
            <person name="Drake C.E."/>
            <person name="Hollomon J.M."/>
            <person name="Nadeau L.J."/>
            <person name="Nunn H.S."/>
            <person name="Stevenson B.S."/>
            <person name="Bojanowski C.L."/>
            <person name="Crookes-Goodson W.J."/>
        </authorList>
    </citation>
    <scope>NUCLEOTIDE SEQUENCE [LARGE SCALE GENOMIC DNA]</scope>
    <source>
        <strain evidence="18 19">D216</strain>
    </source>
</reference>
<feature type="compositionally biased region" description="Acidic residues" evidence="15">
    <location>
        <begin position="144"/>
        <end position="160"/>
    </location>
</feature>
<organism evidence="18 19">
    <name type="scientific">Thyridium curvatum</name>
    <dbReference type="NCBI Taxonomy" id="1093900"/>
    <lineage>
        <taxon>Eukaryota</taxon>
        <taxon>Fungi</taxon>
        <taxon>Dikarya</taxon>
        <taxon>Ascomycota</taxon>
        <taxon>Pezizomycotina</taxon>
        <taxon>Sordariomycetes</taxon>
        <taxon>Sordariomycetidae</taxon>
        <taxon>Thyridiales</taxon>
        <taxon>Thyridiaceae</taxon>
        <taxon>Thyridium</taxon>
    </lineage>
</organism>
<evidence type="ECO:0000256" key="10">
    <source>
        <dbReference type="ARBA" id="ARBA00023242"/>
    </source>
</evidence>
<dbReference type="AlphaFoldDB" id="A0A507B6U4"/>
<dbReference type="InParanoid" id="A0A507B6U4"/>
<dbReference type="GO" id="GO:0003712">
    <property type="term" value="F:transcription coregulator activity"/>
    <property type="evidence" value="ECO:0007669"/>
    <property type="project" value="TreeGrafter"/>
</dbReference>
<evidence type="ECO:0000256" key="3">
    <source>
        <dbReference type="ARBA" id="ARBA00013184"/>
    </source>
</evidence>
<dbReference type="Gene3D" id="3.30.60.60">
    <property type="entry name" value="N-acetyl transferase-like"/>
    <property type="match status" value="1"/>
</dbReference>
<dbReference type="Gene3D" id="3.30.40.10">
    <property type="entry name" value="Zinc/RING finger domain, C3HC4 (zinc finger)"/>
    <property type="match status" value="1"/>
</dbReference>
<evidence type="ECO:0000256" key="2">
    <source>
        <dbReference type="ARBA" id="ARBA00010107"/>
    </source>
</evidence>
<dbReference type="InterPro" id="IPR016181">
    <property type="entry name" value="Acyl_CoA_acyltransferase"/>
</dbReference>
<gene>
    <name evidence="18" type="ORF">E0L32_011427</name>
</gene>
<feature type="compositionally biased region" description="Polar residues" evidence="15">
    <location>
        <begin position="1100"/>
        <end position="1117"/>
    </location>
</feature>
<feature type="compositionally biased region" description="Acidic residues" evidence="15">
    <location>
        <begin position="95"/>
        <end position="130"/>
    </location>
</feature>
<evidence type="ECO:0000256" key="12">
    <source>
        <dbReference type="PIRSR" id="PIRSR602717-51"/>
    </source>
</evidence>
<keyword evidence="5" id="KW-0479">Metal-binding</keyword>
<feature type="region of interest" description="Disordered" evidence="15">
    <location>
        <begin position="911"/>
        <end position="1136"/>
    </location>
</feature>
<dbReference type="RefSeq" id="XP_031000586.1">
    <property type="nucleotide sequence ID" value="XM_031134155.1"/>
</dbReference>
<feature type="compositionally biased region" description="Acidic residues" evidence="15">
    <location>
        <begin position="291"/>
        <end position="311"/>
    </location>
</feature>
<feature type="region of interest" description="Disordered" evidence="15">
    <location>
        <begin position="1"/>
        <end position="227"/>
    </location>
</feature>
<evidence type="ECO:0000256" key="6">
    <source>
        <dbReference type="ARBA" id="ARBA00022771"/>
    </source>
</evidence>
<evidence type="ECO:0000256" key="9">
    <source>
        <dbReference type="ARBA" id="ARBA00022990"/>
    </source>
</evidence>
<keyword evidence="10 14" id="KW-0539">Nucleus</keyword>